<feature type="domain" description="Methyl-accepting transducer" evidence="7">
    <location>
        <begin position="461"/>
        <end position="690"/>
    </location>
</feature>
<feature type="transmembrane region" description="Helical" evidence="6">
    <location>
        <begin position="7"/>
        <end position="28"/>
    </location>
</feature>
<keyword evidence="3 5" id="KW-0807">Transducer</keyword>
<dbReference type="SMART" id="SM00304">
    <property type="entry name" value="HAMP"/>
    <property type="match status" value="1"/>
</dbReference>
<dbReference type="EMBL" id="SJPF01000003">
    <property type="protein sequence ID" value="TWT32837.1"/>
    <property type="molecule type" value="Genomic_DNA"/>
</dbReference>
<dbReference type="CDD" id="cd06225">
    <property type="entry name" value="HAMP"/>
    <property type="match status" value="1"/>
</dbReference>
<keyword evidence="2" id="KW-1003">Cell membrane</keyword>
<dbReference type="PROSITE" id="PS50885">
    <property type="entry name" value="HAMP"/>
    <property type="match status" value="1"/>
</dbReference>
<sequence>MSIGKKILLLSLAGPIACAVVIIVIVAVNGRALDKTVLEQAEQMAYTQCESVSSNVRIILDAQNTLTKQQLNSTIQFSEELFNERGKLVVQDERLNWKCRNQYTGEITDLQLPGVAIGDAPLGQVDDLDQQVAFVDDVTKWSGGTCTIFQKMNDQGDMLRVATSVEGSDGKRAIGSYIPAVNPNGEPNPVVDKLLHGEPYYGRAFVVNRWYSTAYHPVTDDSGELIGALYVGLLQEDAADLPKRLESQNLGDSGYVFVVQGSGKDKGTYLVSKNGARNGENILDTIDAQGKPCIREMIDKAQAADDGEIVSHEYYWKNEGDQEAREKLAMLFYYEPWDWVVGISIYKDDYRDSALSTRNALNWMAFYVIAGALAVVAVISILAVFGSRLLVKPIKTMTDSLRDIAQGEGDLTKRLEIASHDEIGELANWFNVFMDKLQTIISQVANCSSSLSKTSGDMLGTAEDLSSGAEEAKGRSTSVAAASEEMATTMTEMSSSLQNMTGNLGSVSTAITELTNSITEISRNTETASTVARNASNLAQHSNEKITRLNDSAVAIGKIVSVIEDIAEQTNLLALNATIEAARAGEAGKGFSVVATEVKQLAQQTTKAIDDIRQTVAGINDSSADAVKSISEITDVISQIREASISIASAIEEQSLTTKQISTSLNQTNNTASAISSGVHDSALASREITENVIGVDKATKRTAENASTTRSYGDSLARYAKEIDSLVGGFKV</sequence>
<dbReference type="PANTHER" id="PTHR32089">
    <property type="entry name" value="METHYL-ACCEPTING CHEMOTAXIS PROTEIN MCPB"/>
    <property type="match status" value="1"/>
</dbReference>
<evidence type="ECO:0000256" key="5">
    <source>
        <dbReference type="PROSITE-ProRule" id="PRU00284"/>
    </source>
</evidence>
<dbReference type="SMART" id="SM00283">
    <property type="entry name" value="MA"/>
    <property type="match status" value="1"/>
</dbReference>
<feature type="domain" description="HAMP" evidence="9">
    <location>
        <begin position="388"/>
        <end position="442"/>
    </location>
</feature>
<evidence type="ECO:0000259" key="7">
    <source>
        <dbReference type="PROSITE" id="PS50111"/>
    </source>
</evidence>
<dbReference type="InterPro" id="IPR003660">
    <property type="entry name" value="HAMP_dom"/>
</dbReference>
<dbReference type="Pfam" id="PF00672">
    <property type="entry name" value="HAMP"/>
    <property type="match status" value="1"/>
</dbReference>
<evidence type="ECO:0000256" key="2">
    <source>
        <dbReference type="ARBA" id="ARBA00022519"/>
    </source>
</evidence>
<keyword evidence="11" id="KW-1185">Reference proteome</keyword>
<dbReference type="Gene3D" id="1.10.8.500">
    <property type="entry name" value="HAMP domain in histidine kinase"/>
    <property type="match status" value="1"/>
</dbReference>
<comment type="caution">
    <text evidence="10">The sequence shown here is derived from an EMBL/GenBank/DDBJ whole genome shotgun (WGS) entry which is preliminary data.</text>
</comment>
<feature type="transmembrane region" description="Helical" evidence="6">
    <location>
        <begin position="363"/>
        <end position="385"/>
    </location>
</feature>
<dbReference type="GO" id="GO:0007165">
    <property type="term" value="P:signal transduction"/>
    <property type="evidence" value="ECO:0007669"/>
    <property type="project" value="UniProtKB-KW"/>
</dbReference>
<feature type="domain" description="T-SNARE coiled-coil homology" evidence="8">
    <location>
        <begin position="620"/>
        <end position="682"/>
    </location>
</feature>
<keyword evidence="2" id="KW-0997">Cell inner membrane</keyword>
<dbReference type="InterPro" id="IPR004089">
    <property type="entry name" value="MCPsignal_dom"/>
</dbReference>
<keyword evidence="6" id="KW-0472">Membrane</keyword>
<dbReference type="Pfam" id="PF17201">
    <property type="entry name" value="Cache_3-Cache_2"/>
    <property type="match status" value="1"/>
</dbReference>
<dbReference type="PANTHER" id="PTHR32089:SF112">
    <property type="entry name" value="LYSOZYME-LIKE PROTEIN-RELATED"/>
    <property type="match status" value="1"/>
</dbReference>
<evidence type="ECO:0000256" key="6">
    <source>
        <dbReference type="SAM" id="Phobius"/>
    </source>
</evidence>
<keyword evidence="6" id="KW-0812">Transmembrane</keyword>
<accession>A0A5C5V4Y6</accession>
<evidence type="ECO:0000256" key="4">
    <source>
        <dbReference type="ARBA" id="ARBA00029447"/>
    </source>
</evidence>
<evidence type="ECO:0000313" key="10">
    <source>
        <dbReference type="EMBL" id="TWT32837.1"/>
    </source>
</evidence>
<evidence type="ECO:0000259" key="8">
    <source>
        <dbReference type="PROSITE" id="PS50192"/>
    </source>
</evidence>
<reference evidence="10 11" key="1">
    <citation type="submission" date="2019-02" db="EMBL/GenBank/DDBJ databases">
        <title>Deep-cultivation of Planctomycetes and their phenomic and genomic characterization uncovers novel biology.</title>
        <authorList>
            <person name="Wiegand S."/>
            <person name="Jogler M."/>
            <person name="Boedeker C."/>
            <person name="Pinto D."/>
            <person name="Vollmers J."/>
            <person name="Rivas-Marin E."/>
            <person name="Kohn T."/>
            <person name="Peeters S.H."/>
            <person name="Heuer A."/>
            <person name="Rast P."/>
            <person name="Oberbeckmann S."/>
            <person name="Bunk B."/>
            <person name="Jeske O."/>
            <person name="Meyerdierks A."/>
            <person name="Storesund J.E."/>
            <person name="Kallscheuer N."/>
            <person name="Luecker S."/>
            <person name="Lage O.M."/>
            <person name="Pohl T."/>
            <person name="Merkel B.J."/>
            <person name="Hornburger P."/>
            <person name="Mueller R.-W."/>
            <person name="Bruemmer F."/>
            <person name="Labrenz M."/>
            <person name="Spormann A.M."/>
            <person name="Op Den Camp H."/>
            <person name="Overmann J."/>
            <person name="Amann R."/>
            <person name="Jetten M.S.M."/>
            <person name="Mascher T."/>
            <person name="Medema M.H."/>
            <person name="Devos D.P."/>
            <person name="Kaster A.-K."/>
            <person name="Ovreas L."/>
            <person name="Rohde M."/>
            <person name="Galperin M.Y."/>
            <person name="Jogler C."/>
        </authorList>
    </citation>
    <scope>NUCLEOTIDE SEQUENCE [LARGE SCALE GENOMIC DNA]</scope>
    <source>
        <strain evidence="10 11">Enr8</strain>
    </source>
</reference>
<proteinExistence type="inferred from homology"/>
<dbReference type="GO" id="GO:0005886">
    <property type="term" value="C:plasma membrane"/>
    <property type="evidence" value="ECO:0007669"/>
    <property type="project" value="UniProtKB-SubCell"/>
</dbReference>
<evidence type="ECO:0000313" key="11">
    <source>
        <dbReference type="Proteomes" id="UP000318878"/>
    </source>
</evidence>
<evidence type="ECO:0000256" key="1">
    <source>
        <dbReference type="ARBA" id="ARBA00004429"/>
    </source>
</evidence>
<dbReference type="SUPFAM" id="SSF58104">
    <property type="entry name" value="Methyl-accepting chemotaxis protein (MCP) signaling domain"/>
    <property type="match status" value="1"/>
</dbReference>
<dbReference type="AlphaFoldDB" id="A0A5C5V4Y6"/>
<keyword evidence="6" id="KW-1133">Transmembrane helix</keyword>
<organism evidence="10 11">
    <name type="scientific">Blastopirellula retiformator</name>
    <dbReference type="NCBI Taxonomy" id="2527970"/>
    <lineage>
        <taxon>Bacteria</taxon>
        <taxon>Pseudomonadati</taxon>
        <taxon>Planctomycetota</taxon>
        <taxon>Planctomycetia</taxon>
        <taxon>Pirellulales</taxon>
        <taxon>Pirellulaceae</taxon>
        <taxon>Blastopirellula</taxon>
    </lineage>
</organism>
<dbReference type="Gene3D" id="3.30.450.20">
    <property type="entry name" value="PAS domain"/>
    <property type="match status" value="1"/>
</dbReference>
<comment type="similarity">
    <text evidence="4">Belongs to the methyl-accepting chemotaxis (MCP) protein family.</text>
</comment>
<dbReference type="PROSITE" id="PS50111">
    <property type="entry name" value="CHEMOTAXIS_TRANSDUC_2"/>
    <property type="match status" value="1"/>
</dbReference>
<evidence type="ECO:0000259" key="9">
    <source>
        <dbReference type="PROSITE" id="PS50885"/>
    </source>
</evidence>
<dbReference type="OrthoDB" id="9814363at2"/>
<dbReference type="InterPro" id="IPR029151">
    <property type="entry name" value="Sensor-like_sf"/>
</dbReference>
<comment type="subcellular location">
    <subcellularLocation>
        <location evidence="1">Cell inner membrane</location>
        <topology evidence="1">Multi-pass membrane protein</topology>
    </subcellularLocation>
</comment>
<dbReference type="InterPro" id="IPR033462">
    <property type="entry name" value="Cache_3-Cache_2"/>
</dbReference>
<dbReference type="SUPFAM" id="SSF103190">
    <property type="entry name" value="Sensory domain-like"/>
    <property type="match status" value="1"/>
</dbReference>
<dbReference type="RefSeq" id="WP_146432156.1">
    <property type="nucleotide sequence ID" value="NZ_SJPF01000003.1"/>
</dbReference>
<dbReference type="PROSITE" id="PS50192">
    <property type="entry name" value="T_SNARE"/>
    <property type="match status" value="1"/>
</dbReference>
<dbReference type="Pfam" id="PF00015">
    <property type="entry name" value="MCPsignal"/>
    <property type="match status" value="1"/>
</dbReference>
<name>A0A5C5V4Y6_9BACT</name>
<dbReference type="Proteomes" id="UP000318878">
    <property type="component" value="Unassembled WGS sequence"/>
</dbReference>
<dbReference type="Gene3D" id="1.10.287.950">
    <property type="entry name" value="Methyl-accepting chemotaxis protein"/>
    <property type="match status" value="1"/>
</dbReference>
<gene>
    <name evidence="10" type="primary">mcp4</name>
    <name evidence="10" type="ORF">Enr8_26430</name>
</gene>
<dbReference type="InterPro" id="IPR000727">
    <property type="entry name" value="T_SNARE_dom"/>
</dbReference>
<protein>
    <submittedName>
        <fullName evidence="10">Methyl-accepting chemotaxis protein 4</fullName>
    </submittedName>
</protein>
<evidence type="ECO:0000256" key="3">
    <source>
        <dbReference type="ARBA" id="ARBA00023224"/>
    </source>
</evidence>